<dbReference type="RefSeq" id="WP_086789694.1">
    <property type="nucleotide sequence ID" value="NZ_JAGIOO010000001.1"/>
</dbReference>
<reference evidence="1 2" key="1">
    <citation type="submission" date="2021-03" db="EMBL/GenBank/DDBJ databases">
        <title>Sequencing the genomes of 1000 actinobacteria strains.</title>
        <authorList>
            <person name="Klenk H.-P."/>
        </authorList>
    </citation>
    <scope>NUCLEOTIDE SEQUENCE [LARGE SCALE GENOMIC DNA]</scope>
    <source>
        <strain evidence="1 2">DSM 44580</strain>
    </source>
</reference>
<comment type="caution">
    <text evidence="1">The sequence shown here is derived from an EMBL/GenBank/DDBJ whole genome shotgun (WGS) entry which is preliminary data.</text>
</comment>
<gene>
    <name evidence="1" type="ORF">JOF53_007451</name>
</gene>
<organism evidence="1 2">
    <name type="scientific">Crossiella equi</name>
    <dbReference type="NCBI Taxonomy" id="130796"/>
    <lineage>
        <taxon>Bacteria</taxon>
        <taxon>Bacillati</taxon>
        <taxon>Actinomycetota</taxon>
        <taxon>Actinomycetes</taxon>
        <taxon>Pseudonocardiales</taxon>
        <taxon>Pseudonocardiaceae</taxon>
        <taxon>Crossiella</taxon>
    </lineage>
</organism>
<keyword evidence="2" id="KW-1185">Reference proteome</keyword>
<dbReference type="EMBL" id="JAGIOO010000001">
    <property type="protein sequence ID" value="MBP2478579.1"/>
    <property type="molecule type" value="Genomic_DNA"/>
</dbReference>
<name>A0ABS5APU4_9PSEU</name>
<protein>
    <submittedName>
        <fullName evidence="1">Uncharacterized protein</fullName>
    </submittedName>
</protein>
<proteinExistence type="predicted"/>
<evidence type="ECO:0000313" key="2">
    <source>
        <dbReference type="Proteomes" id="UP001519363"/>
    </source>
</evidence>
<evidence type="ECO:0000313" key="1">
    <source>
        <dbReference type="EMBL" id="MBP2478579.1"/>
    </source>
</evidence>
<sequence>MSAVLFESDEVFRWQDWTPSHGQLLLRGDGVDLRFGQVAELAVRAEYRGLRVRRVERCGADSVFALESTGAADRVVAAWLESGPARGGLLEGMRGGLRQAVAPVAEMVAALRAGRTEPGQPRRQRYAYAVTESVPGRAELVAHGVYLTVEEAEQRRPHSGCVVTAVRFWF</sequence>
<accession>A0ABS5APU4</accession>
<dbReference type="Proteomes" id="UP001519363">
    <property type="component" value="Unassembled WGS sequence"/>
</dbReference>